<name>A0ABW9MBU7_9FIRM</name>
<dbReference type="PANTHER" id="PTHR46558">
    <property type="entry name" value="TRACRIPTIONAL REGULATORY PROTEIN-RELATED-RELATED"/>
    <property type="match status" value="1"/>
</dbReference>
<keyword evidence="1" id="KW-0238">DNA-binding</keyword>
<evidence type="ECO:0000313" key="4">
    <source>
        <dbReference type="Proteomes" id="UP001637994"/>
    </source>
</evidence>
<evidence type="ECO:0000313" key="3">
    <source>
        <dbReference type="EMBL" id="MFO3666785.1"/>
    </source>
</evidence>
<dbReference type="InterPro" id="IPR001387">
    <property type="entry name" value="Cro/C1-type_HTH"/>
</dbReference>
<dbReference type="PANTHER" id="PTHR46558:SF7">
    <property type="entry name" value="TRANSCRIPTIONAL REGULATOR"/>
    <property type="match status" value="1"/>
</dbReference>
<dbReference type="PROSITE" id="PS50943">
    <property type="entry name" value="HTH_CROC1"/>
    <property type="match status" value="1"/>
</dbReference>
<reference evidence="3 4" key="1">
    <citation type="journal article" date="2025" name="Anaerobe">
        <title>Description of Anaerococcus kampingiae sp. nov., Anaerococcus groningensis sp. nov., Anaerococcus martiniensis sp. nov., and Anaerococcus cruorum sp. nov., isolated from human clinical specimens.</title>
        <authorList>
            <person name="Boiten K.E."/>
            <person name="Meijer J."/>
            <person name="van Wezel E.M."/>
            <person name="Veloo A.C.M."/>
        </authorList>
    </citation>
    <scope>NUCLEOTIDE SEQUENCE [LARGE SCALE GENOMIC DNA]</scope>
    <source>
        <strain evidence="3 4">ENR0874</strain>
    </source>
</reference>
<proteinExistence type="predicted"/>
<dbReference type="EMBL" id="JBGMEF010000015">
    <property type="protein sequence ID" value="MFO3666785.1"/>
    <property type="molecule type" value="Genomic_DNA"/>
</dbReference>
<dbReference type="Gene3D" id="1.10.260.40">
    <property type="entry name" value="lambda repressor-like DNA-binding domains"/>
    <property type="match status" value="1"/>
</dbReference>
<evidence type="ECO:0000256" key="1">
    <source>
        <dbReference type="ARBA" id="ARBA00023125"/>
    </source>
</evidence>
<evidence type="ECO:0000259" key="2">
    <source>
        <dbReference type="PROSITE" id="PS50943"/>
    </source>
</evidence>
<feature type="domain" description="HTH cro/C1-type" evidence="2">
    <location>
        <begin position="7"/>
        <end position="61"/>
    </location>
</feature>
<dbReference type="CDD" id="cd00093">
    <property type="entry name" value="HTH_XRE"/>
    <property type="match status" value="1"/>
</dbReference>
<gene>
    <name evidence="3" type="ORF">ACCQ42_03260</name>
</gene>
<comment type="caution">
    <text evidence="3">The sequence shown here is derived from an EMBL/GenBank/DDBJ whole genome shotgun (WGS) entry which is preliminary data.</text>
</comment>
<dbReference type="RefSeq" id="WP_106460487.1">
    <property type="nucleotide sequence ID" value="NZ_JBGMEF010000015.1"/>
</dbReference>
<dbReference type="SMART" id="SM00530">
    <property type="entry name" value="HTH_XRE"/>
    <property type="match status" value="1"/>
</dbReference>
<dbReference type="SUPFAM" id="SSF47413">
    <property type="entry name" value="lambda repressor-like DNA-binding domains"/>
    <property type="match status" value="1"/>
</dbReference>
<accession>A0ABW9MBU7</accession>
<dbReference type="InterPro" id="IPR010982">
    <property type="entry name" value="Lambda_DNA-bd_dom_sf"/>
</dbReference>
<dbReference type="Pfam" id="PF01381">
    <property type="entry name" value="HTH_3"/>
    <property type="match status" value="1"/>
</dbReference>
<dbReference type="Proteomes" id="UP001637994">
    <property type="component" value="Unassembled WGS sequence"/>
</dbReference>
<organism evidence="3 4">
    <name type="scientific">Anaerococcus kampingae</name>
    <dbReference type="NCBI Taxonomy" id="3115614"/>
    <lineage>
        <taxon>Bacteria</taxon>
        <taxon>Bacillati</taxon>
        <taxon>Bacillota</taxon>
        <taxon>Tissierellia</taxon>
        <taxon>Tissierellales</taxon>
        <taxon>Peptoniphilaceae</taxon>
        <taxon>Anaerococcus</taxon>
    </lineage>
</organism>
<sequence length="67" mass="7897">MALITKVKEYREKEKYKQSELAEMVNVRRETIVHLENGKYNPSLKLAMDIAKVFDVSVEDLFEFTDD</sequence>
<protein>
    <submittedName>
        <fullName evidence="3">Helix-turn-helix transcriptional regulator</fullName>
    </submittedName>
</protein>
<keyword evidence="4" id="KW-1185">Reference proteome</keyword>